<dbReference type="Pfam" id="PF07686">
    <property type="entry name" value="V-set"/>
    <property type="match status" value="1"/>
</dbReference>
<accession>A0A6G1PVG9</accession>
<keyword evidence="5" id="KW-1185">Reference proteome</keyword>
<evidence type="ECO:0000313" key="5">
    <source>
        <dbReference type="Proteomes" id="UP000503349"/>
    </source>
</evidence>
<feature type="signal peptide" evidence="1">
    <location>
        <begin position="1"/>
        <end position="19"/>
    </location>
</feature>
<protein>
    <submittedName>
        <fullName evidence="4">Ig kappa chain V-V region HP R16.7</fullName>
    </submittedName>
</protein>
<reference evidence="5" key="2">
    <citation type="submission" date="2019-02" db="EMBL/GenBank/DDBJ databases">
        <title>Opniocepnalus argus Var Kimnra genome.</title>
        <authorList>
            <person name="Zhou C."/>
            <person name="Xiao S."/>
        </authorList>
    </citation>
    <scope>NUCLEOTIDE SEQUENCE [LARGE SCALE GENOMIC DNA]</scope>
</reference>
<proteinExistence type="predicted"/>
<evidence type="ECO:0000256" key="1">
    <source>
        <dbReference type="SAM" id="SignalP"/>
    </source>
</evidence>
<gene>
    <name evidence="4" type="ORF">EXN66_Car009810</name>
</gene>
<reference evidence="4 5" key="1">
    <citation type="submission" date="2019-02" db="EMBL/GenBank/DDBJ databases">
        <title>Opniocepnalus argus genome.</title>
        <authorList>
            <person name="Zhou C."/>
            <person name="Xiao S."/>
        </authorList>
    </citation>
    <scope>NUCLEOTIDE SEQUENCE [LARGE SCALE GENOMIC DNA]</scope>
    <source>
        <strain evidence="4">OARG1902GOOAL</strain>
        <tissue evidence="4">Muscle</tissue>
    </source>
</reference>
<dbReference type="CDD" id="cd00099">
    <property type="entry name" value="IgV"/>
    <property type="match status" value="1"/>
</dbReference>
<dbReference type="Gene3D" id="2.60.40.10">
    <property type="entry name" value="Immunoglobulins"/>
    <property type="match status" value="1"/>
</dbReference>
<feature type="chain" id="PRO_5026275790" evidence="1">
    <location>
        <begin position="20"/>
        <end position="198"/>
    </location>
</feature>
<evidence type="ECO:0000313" key="4">
    <source>
        <dbReference type="EMBL" id="KAF3694134.1"/>
    </source>
</evidence>
<dbReference type="SMART" id="SM00406">
    <property type="entry name" value="IGv"/>
    <property type="match status" value="1"/>
</dbReference>
<dbReference type="Proteomes" id="UP000503349">
    <property type="component" value="Chromosome 9"/>
</dbReference>
<dbReference type="SUPFAM" id="SSF48726">
    <property type="entry name" value="Immunoglobulin"/>
    <property type="match status" value="1"/>
</dbReference>
<evidence type="ECO:0000259" key="3">
    <source>
        <dbReference type="SMART" id="SM00409"/>
    </source>
</evidence>
<keyword evidence="1" id="KW-0732">Signal</keyword>
<dbReference type="InterPro" id="IPR013783">
    <property type="entry name" value="Ig-like_fold"/>
</dbReference>
<feature type="domain" description="Immunoglobulin V-set" evidence="2">
    <location>
        <begin position="36"/>
        <end position="112"/>
    </location>
</feature>
<dbReference type="AlphaFoldDB" id="A0A6G1PVG9"/>
<dbReference type="SMART" id="SM00409">
    <property type="entry name" value="IG"/>
    <property type="match status" value="1"/>
</dbReference>
<organism evidence="4 5">
    <name type="scientific">Channa argus</name>
    <name type="common">Northern snakehead</name>
    <name type="synonym">Ophicephalus argus</name>
    <dbReference type="NCBI Taxonomy" id="215402"/>
    <lineage>
        <taxon>Eukaryota</taxon>
        <taxon>Metazoa</taxon>
        <taxon>Chordata</taxon>
        <taxon>Craniata</taxon>
        <taxon>Vertebrata</taxon>
        <taxon>Euteleostomi</taxon>
        <taxon>Actinopterygii</taxon>
        <taxon>Neopterygii</taxon>
        <taxon>Teleostei</taxon>
        <taxon>Neoteleostei</taxon>
        <taxon>Acanthomorphata</taxon>
        <taxon>Anabantaria</taxon>
        <taxon>Anabantiformes</taxon>
        <taxon>Channoidei</taxon>
        <taxon>Channidae</taxon>
        <taxon>Channa</taxon>
    </lineage>
</organism>
<dbReference type="EMBL" id="CM015720">
    <property type="protein sequence ID" value="KAF3694134.1"/>
    <property type="molecule type" value="Genomic_DNA"/>
</dbReference>
<name>A0A6G1PVG9_CHAAH</name>
<evidence type="ECO:0000259" key="2">
    <source>
        <dbReference type="SMART" id="SM00406"/>
    </source>
</evidence>
<sequence length="198" mass="22084">MIGPLTALILLHTVSYTETAEDSHLISLTVVGIGDDVTFQCSGSESDSKFFYLNKQPVGHLFQTVVALVLNKVRVSEQFKNSRFTVTQEKTQLFVTIKNVTKEDEATYFCQKGGTFSQMSYNGTFLAVNGSVNVPHHRGHNKSTVHNLDRGDKAGNYAALDFPSRRVKKGMKKDLPQECVYSVVKADYHNASDHKQIH</sequence>
<feature type="domain" description="Immunoglobulin" evidence="3">
    <location>
        <begin position="26"/>
        <end position="129"/>
    </location>
</feature>
<dbReference type="InterPro" id="IPR003599">
    <property type="entry name" value="Ig_sub"/>
</dbReference>
<dbReference type="InterPro" id="IPR036179">
    <property type="entry name" value="Ig-like_dom_sf"/>
</dbReference>
<dbReference type="InterPro" id="IPR013106">
    <property type="entry name" value="Ig_V-set"/>
</dbReference>